<gene>
    <name evidence="3" type="ORF">K435DRAFT_798882</name>
</gene>
<name>A0A4S8LYX8_DENBC</name>
<evidence type="ECO:0000259" key="2">
    <source>
        <dbReference type="Pfam" id="PF24764"/>
    </source>
</evidence>
<evidence type="ECO:0000313" key="4">
    <source>
        <dbReference type="Proteomes" id="UP000297245"/>
    </source>
</evidence>
<accession>A0A4S8LYX8</accession>
<evidence type="ECO:0000256" key="1">
    <source>
        <dbReference type="SAM" id="MobiDB-lite"/>
    </source>
</evidence>
<sequence length="225" mass="25278">MSKVATPAPSANSFRDYALPSRIRGDRGRENQAVALLIYHNKARGKSWFIYLGLVNTRIERLWVEVGRQFAWVTIYHQISNQLQSYGVDGTVRQREKGQTGAGHSPEDPVDIVSNPHLDSDDENDFELDLERLKSVFGKFNAKAVKFSNVPCLNKFADHREICPTAEQRIQPTFKKSPQTTSFNPHSEYDSNLRAHASQTQLASPRLLPGTALLGKSAVMRNGKK</sequence>
<proteinExistence type="predicted"/>
<feature type="region of interest" description="Disordered" evidence="1">
    <location>
        <begin position="172"/>
        <end position="201"/>
    </location>
</feature>
<dbReference type="Pfam" id="PF24764">
    <property type="entry name" value="rva_4"/>
    <property type="match status" value="1"/>
</dbReference>
<dbReference type="OrthoDB" id="2686689at2759"/>
<organism evidence="3 4">
    <name type="scientific">Dendrothele bispora (strain CBS 962.96)</name>
    <dbReference type="NCBI Taxonomy" id="1314807"/>
    <lineage>
        <taxon>Eukaryota</taxon>
        <taxon>Fungi</taxon>
        <taxon>Dikarya</taxon>
        <taxon>Basidiomycota</taxon>
        <taxon>Agaricomycotina</taxon>
        <taxon>Agaricomycetes</taxon>
        <taxon>Agaricomycetidae</taxon>
        <taxon>Agaricales</taxon>
        <taxon>Agaricales incertae sedis</taxon>
        <taxon>Dendrothele</taxon>
    </lineage>
</organism>
<dbReference type="InterPro" id="IPR058913">
    <property type="entry name" value="Integrase_dom_put"/>
</dbReference>
<feature type="domain" description="Integrase core" evidence="2">
    <location>
        <begin position="13"/>
        <end position="83"/>
    </location>
</feature>
<dbReference type="Proteomes" id="UP000297245">
    <property type="component" value="Unassembled WGS sequence"/>
</dbReference>
<protein>
    <recommendedName>
        <fullName evidence="2">Integrase core domain-containing protein</fullName>
    </recommendedName>
</protein>
<evidence type="ECO:0000313" key="3">
    <source>
        <dbReference type="EMBL" id="THU94453.1"/>
    </source>
</evidence>
<dbReference type="EMBL" id="ML179223">
    <property type="protein sequence ID" value="THU94453.1"/>
    <property type="molecule type" value="Genomic_DNA"/>
</dbReference>
<dbReference type="AlphaFoldDB" id="A0A4S8LYX8"/>
<feature type="compositionally biased region" description="Polar residues" evidence="1">
    <location>
        <begin position="172"/>
        <end position="185"/>
    </location>
</feature>
<keyword evidence="4" id="KW-1185">Reference proteome</keyword>
<reference evidence="3 4" key="1">
    <citation type="journal article" date="2019" name="Nat. Ecol. Evol.">
        <title>Megaphylogeny resolves global patterns of mushroom evolution.</title>
        <authorList>
            <person name="Varga T."/>
            <person name="Krizsan K."/>
            <person name="Foldi C."/>
            <person name="Dima B."/>
            <person name="Sanchez-Garcia M."/>
            <person name="Sanchez-Ramirez S."/>
            <person name="Szollosi G.J."/>
            <person name="Szarkandi J.G."/>
            <person name="Papp V."/>
            <person name="Albert L."/>
            <person name="Andreopoulos W."/>
            <person name="Angelini C."/>
            <person name="Antonin V."/>
            <person name="Barry K.W."/>
            <person name="Bougher N.L."/>
            <person name="Buchanan P."/>
            <person name="Buyck B."/>
            <person name="Bense V."/>
            <person name="Catcheside P."/>
            <person name="Chovatia M."/>
            <person name="Cooper J."/>
            <person name="Damon W."/>
            <person name="Desjardin D."/>
            <person name="Finy P."/>
            <person name="Geml J."/>
            <person name="Haridas S."/>
            <person name="Hughes K."/>
            <person name="Justo A."/>
            <person name="Karasinski D."/>
            <person name="Kautmanova I."/>
            <person name="Kiss B."/>
            <person name="Kocsube S."/>
            <person name="Kotiranta H."/>
            <person name="LaButti K.M."/>
            <person name="Lechner B.E."/>
            <person name="Liimatainen K."/>
            <person name="Lipzen A."/>
            <person name="Lukacs Z."/>
            <person name="Mihaltcheva S."/>
            <person name="Morgado L.N."/>
            <person name="Niskanen T."/>
            <person name="Noordeloos M.E."/>
            <person name="Ohm R.A."/>
            <person name="Ortiz-Santana B."/>
            <person name="Ovrebo C."/>
            <person name="Racz N."/>
            <person name="Riley R."/>
            <person name="Savchenko A."/>
            <person name="Shiryaev A."/>
            <person name="Soop K."/>
            <person name="Spirin V."/>
            <person name="Szebenyi C."/>
            <person name="Tomsovsky M."/>
            <person name="Tulloss R.E."/>
            <person name="Uehling J."/>
            <person name="Grigoriev I.V."/>
            <person name="Vagvolgyi C."/>
            <person name="Papp T."/>
            <person name="Martin F.M."/>
            <person name="Miettinen O."/>
            <person name="Hibbett D.S."/>
            <person name="Nagy L.G."/>
        </authorList>
    </citation>
    <scope>NUCLEOTIDE SEQUENCE [LARGE SCALE GENOMIC DNA]</scope>
    <source>
        <strain evidence="3 4">CBS 962.96</strain>
    </source>
</reference>